<keyword evidence="4" id="KW-1185">Reference proteome</keyword>
<accession>A0ABW2Y327</accession>
<dbReference type="InterPro" id="IPR029058">
    <property type="entry name" value="AB_hydrolase_fold"/>
</dbReference>
<proteinExistence type="predicted"/>
<dbReference type="Pfam" id="PF00135">
    <property type="entry name" value="COesterase"/>
    <property type="match status" value="1"/>
</dbReference>
<protein>
    <submittedName>
        <fullName evidence="3">Carboxylesterase/lipase family protein</fullName>
    </submittedName>
</protein>
<dbReference type="SUPFAM" id="SSF53474">
    <property type="entry name" value="alpha/beta-Hydrolases"/>
    <property type="match status" value="1"/>
</dbReference>
<evidence type="ECO:0000313" key="3">
    <source>
        <dbReference type="EMBL" id="MFD0692213.1"/>
    </source>
</evidence>
<organism evidence="3 4">
    <name type="scientific">Actinomadura fibrosa</name>
    <dbReference type="NCBI Taxonomy" id="111802"/>
    <lineage>
        <taxon>Bacteria</taxon>
        <taxon>Bacillati</taxon>
        <taxon>Actinomycetota</taxon>
        <taxon>Actinomycetes</taxon>
        <taxon>Streptosporangiales</taxon>
        <taxon>Thermomonosporaceae</taxon>
        <taxon>Actinomadura</taxon>
    </lineage>
</organism>
<feature type="signal peptide" evidence="1">
    <location>
        <begin position="1"/>
        <end position="32"/>
    </location>
</feature>
<evidence type="ECO:0000256" key="1">
    <source>
        <dbReference type="SAM" id="SignalP"/>
    </source>
</evidence>
<feature type="chain" id="PRO_5045850740" evidence="1">
    <location>
        <begin position="33"/>
        <end position="546"/>
    </location>
</feature>
<dbReference type="EMBL" id="JBHTGP010000038">
    <property type="protein sequence ID" value="MFD0692213.1"/>
    <property type="molecule type" value="Genomic_DNA"/>
</dbReference>
<keyword evidence="1" id="KW-0732">Signal</keyword>
<sequence>MRRRIARPGALTAALVAILVPAVHGATPPAGAADPVVAVTDHGLVRGTVTGARRDFSGIPYAAPPIGDRRWTAPVPPRPWTGVRGAAEPGPACAQLELPPYAASGSEDCLYLNVTTPRRAAGRGLPVMVWFHGGGFSSGAGGDTRATGLAARGDVMVVTVNYRLGVFGFLAHPALDGGTADRRSGNFGLEDQQAALRWVRGNAAAFGGDPHNVTIFGQWSGGKAVCLQMAAPRAAGLFERAITMSNPCLLHTVPNADGTPDPTPLGMPRPRAEAEGQGLALARDVGCADPGTAASCLRSRPVALLLDRAPALEYTPVYGGGGVLPVDPLKAFEAGDIARVPLMVGINRDAYRTSDAFLEEFGSAPLTEEGYRRRLRAFAGADGAGKVLNRYPLKDYGGVPSLAWSAAATDALLARPMLDTVRLLSPRLRVYAYEFADENAPWYTDVAKPSFPTGSFQDSELQYLFDTRYFRGRVLAPAQRRLSEQMIGYWTRFARTGDPNRPGLPPWPLGDAASDRAQVLAPGPAGVHPADLAQAHHYRFWLSVRY</sequence>
<reference evidence="4" key="1">
    <citation type="journal article" date="2019" name="Int. J. Syst. Evol. Microbiol.">
        <title>The Global Catalogue of Microorganisms (GCM) 10K type strain sequencing project: providing services to taxonomists for standard genome sequencing and annotation.</title>
        <authorList>
            <consortium name="The Broad Institute Genomics Platform"/>
            <consortium name="The Broad Institute Genome Sequencing Center for Infectious Disease"/>
            <person name="Wu L."/>
            <person name="Ma J."/>
        </authorList>
    </citation>
    <scope>NUCLEOTIDE SEQUENCE [LARGE SCALE GENOMIC DNA]</scope>
    <source>
        <strain evidence="4">JCM 9371</strain>
    </source>
</reference>
<feature type="domain" description="Carboxylesterase type B" evidence="2">
    <location>
        <begin position="35"/>
        <end position="540"/>
    </location>
</feature>
<comment type="caution">
    <text evidence="3">The sequence shown here is derived from an EMBL/GenBank/DDBJ whole genome shotgun (WGS) entry which is preliminary data.</text>
</comment>
<gene>
    <name evidence="3" type="ORF">ACFQZM_47540</name>
</gene>
<dbReference type="PANTHER" id="PTHR11559">
    <property type="entry name" value="CARBOXYLESTERASE"/>
    <property type="match status" value="1"/>
</dbReference>
<dbReference type="Gene3D" id="3.40.50.1820">
    <property type="entry name" value="alpha/beta hydrolase"/>
    <property type="match status" value="1"/>
</dbReference>
<dbReference type="InterPro" id="IPR050309">
    <property type="entry name" value="Type-B_Carboxylest/Lipase"/>
</dbReference>
<dbReference type="RefSeq" id="WP_131760212.1">
    <property type="nucleotide sequence ID" value="NZ_CAACUY010000107.1"/>
</dbReference>
<evidence type="ECO:0000259" key="2">
    <source>
        <dbReference type="Pfam" id="PF00135"/>
    </source>
</evidence>
<evidence type="ECO:0000313" key="4">
    <source>
        <dbReference type="Proteomes" id="UP001597063"/>
    </source>
</evidence>
<dbReference type="InterPro" id="IPR002018">
    <property type="entry name" value="CarbesteraseB"/>
</dbReference>
<dbReference type="Proteomes" id="UP001597063">
    <property type="component" value="Unassembled WGS sequence"/>
</dbReference>
<name>A0ABW2Y327_9ACTN</name>